<evidence type="ECO:0000313" key="4">
    <source>
        <dbReference type="Proteomes" id="UP000001396"/>
    </source>
</evidence>
<dbReference type="RefSeq" id="XP_020426750.1">
    <property type="nucleotide sequence ID" value="XM_020582334.1"/>
</dbReference>
<organism evidence="3 4">
    <name type="scientific">Heterostelium pallidum (strain ATCC 26659 / Pp 5 / PN500)</name>
    <name type="common">Cellular slime mold</name>
    <name type="synonym">Polysphondylium pallidum</name>
    <dbReference type="NCBI Taxonomy" id="670386"/>
    <lineage>
        <taxon>Eukaryota</taxon>
        <taxon>Amoebozoa</taxon>
        <taxon>Evosea</taxon>
        <taxon>Eumycetozoa</taxon>
        <taxon>Dictyostelia</taxon>
        <taxon>Acytosteliales</taxon>
        <taxon>Acytosteliaceae</taxon>
        <taxon>Heterostelium</taxon>
    </lineage>
</organism>
<name>D3BVJ3_HETP5</name>
<keyword evidence="1" id="KW-0175">Coiled coil</keyword>
<dbReference type="GeneID" id="31367052"/>
<dbReference type="InParanoid" id="D3BVJ3"/>
<comment type="caution">
    <text evidence="3">The sequence shown here is derived from an EMBL/GenBank/DDBJ whole genome shotgun (WGS) entry which is preliminary data.</text>
</comment>
<evidence type="ECO:0000313" key="3">
    <source>
        <dbReference type="EMBL" id="EFA74616.1"/>
    </source>
</evidence>
<evidence type="ECO:0000256" key="2">
    <source>
        <dbReference type="SAM" id="MobiDB-lite"/>
    </source>
</evidence>
<feature type="compositionally biased region" description="Low complexity" evidence="2">
    <location>
        <begin position="10"/>
        <end position="37"/>
    </location>
</feature>
<feature type="coiled-coil region" evidence="1">
    <location>
        <begin position="67"/>
        <end position="94"/>
    </location>
</feature>
<keyword evidence="4" id="KW-1185">Reference proteome</keyword>
<sequence length="325" mass="37040">MDMNDDDSDNLLINNNNNNSNTLNNSNNSNNNNNNNNNNNLNIDYFKFISNDSKFHQNITARGTLSNNLSKSILRNVENNFNELRNEVDKFDHNLKCNLNKSEIIATKNIISYINSDDFIPNTPSIIIADDVKVLAYTKWRKDIVAILAKRKFTLGTSKLARVEYLVKVGRALAWVPLPGNTLATKFSSAHPVPDPTDGCVGTRLSQSFYTLLSNMNTTLSTLGISCHGESFYTLLSNNNNTTITKLILYDLDDQHLHWTSNMLKSNKHIEKLNIESYFEDDDRELPNETLQEFISIVDLKRTLRITISDNNEDFQNLRNLINNN</sequence>
<dbReference type="AlphaFoldDB" id="D3BVJ3"/>
<dbReference type="Proteomes" id="UP000001396">
    <property type="component" value="Unassembled WGS sequence"/>
</dbReference>
<accession>D3BVJ3</accession>
<protein>
    <submittedName>
        <fullName evidence="3">Uncharacterized protein</fullName>
    </submittedName>
</protein>
<evidence type="ECO:0000256" key="1">
    <source>
        <dbReference type="SAM" id="Coils"/>
    </source>
</evidence>
<gene>
    <name evidence="3" type="ORF">PPL_11584</name>
</gene>
<dbReference type="EMBL" id="ADBJ01000062">
    <property type="protein sequence ID" value="EFA74616.1"/>
    <property type="molecule type" value="Genomic_DNA"/>
</dbReference>
<reference evidence="3 4" key="1">
    <citation type="journal article" date="2011" name="Genome Res.">
        <title>Phylogeny-wide analysis of social amoeba genomes highlights ancient origins for complex intercellular communication.</title>
        <authorList>
            <person name="Heidel A.J."/>
            <person name="Lawal H.M."/>
            <person name="Felder M."/>
            <person name="Schilde C."/>
            <person name="Helps N.R."/>
            <person name="Tunggal B."/>
            <person name="Rivero F."/>
            <person name="John U."/>
            <person name="Schleicher M."/>
            <person name="Eichinger L."/>
            <person name="Platzer M."/>
            <person name="Noegel A.A."/>
            <person name="Schaap P."/>
            <person name="Gloeckner G."/>
        </authorList>
    </citation>
    <scope>NUCLEOTIDE SEQUENCE [LARGE SCALE GENOMIC DNA]</scope>
    <source>
        <strain evidence="4">ATCC 26659 / Pp 5 / PN500</strain>
    </source>
</reference>
<feature type="region of interest" description="Disordered" evidence="2">
    <location>
        <begin position="1"/>
        <end position="37"/>
    </location>
</feature>
<proteinExistence type="predicted"/>